<dbReference type="InterPro" id="IPR007696">
    <property type="entry name" value="DNA_mismatch_repair_MutS_core"/>
</dbReference>
<dbReference type="SUPFAM" id="SSF52540">
    <property type="entry name" value="P-loop containing nucleoside triphosphate hydrolases"/>
    <property type="match status" value="1"/>
</dbReference>
<dbReference type="Proteomes" id="UP000623681">
    <property type="component" value="Unassembled WGS sequence"/>
</dbReference>
<dbReference type="InterPro" id="IPR045076">
    <property type="entry name" value="MutS"/>
</dbReference>
<dbReference type="PANTHER" id="PTHR11361">
    <property type="entry name" value="DNA MISMATCH REPAIR PROTEIN MUTS FAMILY MEMBER"/>
    <property type="match status" value="1"/>
</dbReference>
<keyword evidence="8" id="KW-1185">Reference proteome</keyword>
<dbReference type="RefSeq" id="WP_202766706.1">
    <property type="nucleotide sequence ID" value="NZ_JAESWA010000019.1"/>
</dbReference>
<dbReference type="SMART" id="SM00534">
    <property type="entry name" value="MUTSac"/>
    <property type="match status" value="1"/>
</dbReference>
<dbReference type="Pfam" id="PF00488">
    <property type="entry name" value="MutS_V"/>
    <property type="match status" value="1"/>
</dbReference>
<evidence type="ECO:0000313" key="7">
    <source>
        <dbReference type="EMBL" id="MBL4931324.1"/>
    </source>
</evidence>
<dbReference type="GO" id="GO:0140664">
    <property type="term" value="F:ATP-dependent DNA damage sensor activity"/>
    <property type="evidence" value="ECO:0007669"/>
    <property type="project" value="InterPro"/>
</dbReference>
<accession>A0A937FDM3</accession>
<dbReference type="InterPro" id="IPR027417">
    <property type="entry name" value="P-loop_NTPase"/>
</dbReference>
<dbReference type="GO" id="GO:0005829">
    <property type="term" value="C:cytosol"/>
    <property type="evidence" value="ECO:0007669"/>
    <property type="project" value="TreeGrafter"/>
</dbReference>
<evidence type="ECO:0000259" key="6">
    <source>
        <dbReference type="SMART" id="SM00534"/>
    </source>
</evidence>
<evidence type="ECO:0000256" key="3">
    <source>
        <dbReference type="ARBA" id="ARBA00023125"/>
    </source>
</evidence>
<keyword evidence="4" id="KW-0812">Transmembrane</keyword>
<keyword evidence="2" id="KW-0067">ATP-binding</keyword>
<dbReference type="Pfam" id="PF05192">
    <property type="entry name" value="MutS_III"/>
    <property type="match status" value="1"/>
</dbReference>
<dbReference type="GO" id="GO:0005524">
    <property type="term" value="F:ATP binding"/>
    <property type="evidence" value="ECO:0007669"/>
    <property type="project" value="UniProtKB-KW"/>
</dbReference>
<gene>
    <name evidence="7" type="ORF">JK634_05865</name>
</gene>
<comment type="caution">
    <text evidence="7">The sequence shown here is derived from an EMBL/GenBank/DDBJ whole genome shotgun (WGS) entry which is preliminary data.</text>
</comment>
<name>A0A937FDM3_9CLOT</name>
<sequence>MLGFNKKQMLGLINSYWPKSHKSKRNLGKIKEDCNIIRSVEKEENYINDQSFEDLSMEEVFKTVDRTNSSPGEAMLMYTLTNPIFDIKELEKRDKIVDEIKENKSLRDKLNYLFFDLGREGKREVLSFILDNKKGSKLKRFVYMIIGSLIPLCILGAIWIDLRFIFLALVVYLVNIEIHYHRENKYELWNIPYLAKLISTLKKVKEIDDYEFREFRDKACDIYERIKPINKEMFYISKSEEVDSLLDLIFLFFLLQERGYYKFIEILPKYREDLYEAYKLIGEIDTYCSIAALREDLRYYSKPEFSKKKEIKIEEGYHILLENPIANSIEVNKTGAIITGSNMSGKSTFLKMVSLNCLFAQTLYTCTSKRYEGDLFHIITSLNPKEDILEGRSYYLGEAKAILNILQEQEKGKNVVCFIDEIFRGTNPLERISASRALLNYFHKAKVLCLISTHDIEITRSFDDKYNFYHFEDDVSKEKGLIFDYHIKRGIGTKSNAIKLLEYIGYPEEITKEANETIEELRKLI</sequence>
<keyword evidence="3" id="KW-0238">DNA-binding</keyword>
<dbReference type="SUPFAM" id="SSF48334">
    <property type="entry name" value="DNA repair protein MutS, domain III"/>
    <property type="match status" value="1"/>
</dbReference>
<dbReference type="SMART" id="SM00533">
    <property type="entry name" value="MUTSd"/>
    <property type="match status" value="1"/>
</dbReference>
<dbReference type="PANTHER" id="PTHR11361:SF152">
    <property type="entry name" value="DNA MISMATCH REPAIR PROTEIN"/>
    <property type="match status" value="1"/>
</dbReference>
<dbReference type="GO" id="GO:0006298">
    <property type="term" value="P:mismatch repair"/>
    <property type="evidence" value="ECO:0007669"/>
    <property type="project" value="InterPro"/>
</dbReference>
<dbReference type="InterPro" id="IPR036187">
    <property type="entry name" value="DNA_mismatch_repair_MutS_sf"/>
</dbReference>
<dbReference type="AlphaFoldDB" id="A0A937FDM3"/>
<reference evidence="7" key="1">
    <citation type="submission" date="2021-01" db="EMBL/GenBank/DDBJ databases">
        <title>Genome public.</title>
        <authorList>
            <person name="Liu C."/>
            <person name="Sun Q."/>
        </authorList>
    </citation>
    <scope>NUCLEOTIDE SEQUENCE</scope>
    <source>
        <strain evidence="7">YIM B02565</strain>
    </source>
</reference>
<organism evidence="7 8">
    <name type="scientific">Clostridium paridis</name>
    <dbReference type="NCBI Taxonomy" id="2803863"/>
    <lineage>
        <taxon>Bacteria</taxon>
        <taxon>Bacillati</taxon>
        <taxon>Bacillota</taxon>
        <taxon>Clostridia</taxon>
        <taxon>Eubacteriales</taxon>
        <taxon>Clostridiaceae</taxon>
        <taxon>Clostridium</taxon>
    </lineage>
</organism>
<dbReference type="InterPro" id="IPR000432">
    <property type="entry name" value="DNA_mismatch_repair_MutS_C"/>
</dbReference>
<dbReference type="Gene3D" id="1.10.1420.10">
    <property type="match status" value="1"/>
</dbReference>
<proteinExistence type="predicted"/>
<keyword evidence="4" id="KW-1133">Transmembrane helix</keyword>
<evidence type="ECO:0000259" key="5">
    <source>
        <dbReference type="SMART" id="SM00533"/>
    </source>
</evidence>
<keyword evidence="1" id="KW-0547">Nucleotide-binding</keyword>
<keyword evidence="4" id="KW-0472">Membrane</keyword>
<feature type="transmembrane region" description="Helical" evidence="4">
    <location>
        <begin position="141"/>
        <end position="174"/>
    </location>
</feature>
<protein>
    <recommendedName>
        <fullName evidence="9">DNA mismatch repair protein MutS</fullName>
    </recommendedName>
</protein>
<evidence type="ECO:0000256" key="2">
    <source>
        <dbReference type="ARBA" id="ARBA00022840"/>
    </source>
</evidence>
<feature type="domain" description="DNA mismatch repair proteins mutS family" evidence="6">
    <location>
        <begin position="333"/>
        <end position="519"/>
    </location>
</feature>
<evidence type="ECO:0000256" key="4">
    <source>
        <dbReference type="SAM" id="Phobius"/>
    </source>
</evidence>
<feature type="domain" description="DNA mismatch repair protein MutS core" evidence="5">
    <location>
        <begin position="55"/>
        <end position="324"/>
    </location>
</feature>
<dbReference type="Gene3D" id="3.40.50.300">
    <property type="entry name" value="P-loop containing nucleotide triphosphate hydrolases"/>
    <property type="match status" value="1"/>
</dbReference>
<evidence type="ECO:0008006" key="9">
    <source>
        <dbReference type="Google" id="ProtNLM"/>
    </source>
</evidence>
<evidence type="ECO:0000256" key="1">
    <source>
        <dbReference type="ARBA" id="ARBA00022741"/>
    </source>
</evidence>
<dbReference type="EMBL" id="JAESWA010000019">
    <property type="protein sequence ID" value="MBL4931324.1"/>
    <property type="molecule type" value="Genomic_DNA"/>
</dbReference>
<dbReference type="GO" id="GO:0030983">
    <property type="term" value="F:mismatched DNA binding"/>
    <property type="evidence" value="ECO:0007669"/>
    <property type="project" value="InterPro"/>
</dbReference>
<evidence type="ECO:0000313" key="8">
    <source>
        <dbReference type="Proteomes" id="UP000623681"/>
    </source>
</evidence>